<dbReference type="CDD" id="cd06260">
    <property type="entry name" value="DUF820-like"/>
    <property type="match status" value="1"/>
</dbReference>
<protein>
    <recommendedName>
        <fullName evidence="1">Putative restriction endonuclease domain-containing protein</fullName>
    </recommendedName>
</protein>
<dbReference type="PANTHER" id="PTHR34107">
    <property type="entry name" value="SLL0198 PROTEIN-RELATED"/>
    <property type="match status" value="1"/>
</dbReference>
<dbReference type="EMBL" id="QBMC01000090">
    <property type="protein sequence ID" value="PZO15646.1"/>
    <property type="molecule type" value="Genomic_DNA"/>
</dbReference>
<evidence type="ECO:0000259" key="1">
    <source>
        <dbReference type="Pfam" id="PF05685"/>
    </source>
</evidence>
<feature type="domain" description="Putative restriction endonuclease" evidence="1">
    <location>
        <begin position="29"/>
        <end position="199"/>
    </location>
</feature>
<proteinExistence type="predicted"/>
<comment type="caution">
    <text evidence="2">The sequence shown here is derived from an EMBL/GenBank/DDBJ whole genome shotgun (WGS) entry which is preliminary data.</text>
</comment>
<dbReference type="Pfam" id="PF05685">
    <property type="entry name" value="Uma2"/>
    <property type="match status" value="1"/>
</dbReference>
<dbReference type="AlphaFoldDB" id="A0A2W4U302"/>
<gene>
    <name evidence="2" type="ORF">DCF25_13350</name>
</gene>
<name>A0A2W4U302_9CYAN</name>
<dbReference type="InterPro" id="IPR011335">
    <property type="entry name" value="Restrct_endonuc-II-like"/>
</dbReference>
<reference evidence="2 3" key="2">
    <citation type="submission" date="2018-06" db="EMBL/GenBank/DDBJ databases">
        <title>Metagenomic assembly of (sub)arctic Cyanobacteria and their associated microbiome from non-axenic cultures.</title>
        <authorList>
            <person name="Baurain D."/>
        </authorList>
    </citation>
    <scope>NUCLEOTIDE SEQUENCE [LARGE SCALE GENOMIC DNA]</scope>
    <source>
        <strain evidence="2">ULC129bin1</strain>
    </source>
</reference>
<dbReference type="InterPro" id="IPR008538">
    <property type="entry name" value="Uma2"/>
</dbReference>
<sequence length="203" mass="22706">MTKLLVSSTAAEPLQINISPFSPETITDEKFYEFCQKNSDLRIEQTAEGEIVVMPPAFSDEGNRNFKVLLEVGKWARKDGTGKGFDSSAGFTLPNGAKRSPDTSWIKLDRWSALSEKQKSSFAPICPDFVLELRSSSDTLSGLQDKMQEYIDNGAQLGLLVDPKNRTVHLYRPNQSPKIVKHPKAVDCSPELPGFKLQMVRIW</sequence>
<dbReference type="SUPFAM" id="SSF52980">
    <property type="entry name" value="Restriction endonuclease-like"/>
    <property type="match status" value="1"/>
</dbReference>
<evidence type="ECO:0000313" key="2">
    <source>
        <dbReference type="EMBL" id="PZO15646.1"/>
    </source>
</evidence>
<dbReference type="InterPro" id="IPR012296">
    <property type="entry name" value="Nuclease_put_TT1808"/>
</dbReference>
<reference evidence="3" key="1">
    <citation type="submission" date="2018-04" db="EMBL/GenBank/DDBJ databases">
        <authorList>
            <person name="Cornet L."/>
        </authorList>
    </citation>
    <scope>NUCLEOTIDE SEQUENCE [LARGE SCALE GENOMIC DNA]</scope>
</reference>
<accession>A0A2W4U302</accession>
<dbReference type="PANTHER" id="PTHR34107:SF7">
    <property type="entry name" value="SLR2092 PROTEIN"/>
    <property type="match status" value="1"/>
</dbReference>
<organism evidence="2 3">
    <name type="scientific">Leptolyngbya foveolarum</name>
    <dbReference type="NCBI Taxonomy" id="47253"/>
    <lineage>
        <taxon>Bacteria</taxon>
        <taxon>Bacillati</taxon>
        <taxon>Cyanobacteriota</taxon>
        <taxon>Cyanophyceae</taxon>
        <taxon>Leptolyngbyales</taxon>
        <taxon>Leptolyngbyaceae</taxon>
        <taxon>Leptolyngbya group</taxon>
        <taxon>Leptolyngbya</taxon>
    </lineage>
</organism>
<dbReference type="Proteomes" id="UP000249354">
    <property type="component" value="Unassembled WGS sequence"/>
</dbReference>
<dbReference type="Gene3D" id="3.90.1570.10">
    <property type="entry name" value="tt1808, chain A"/>
    <property type="match status" value="1"/>
</dbReference>
<evidence type="ECO:0000313" key="3">
    <source>
        <dbReference type="Proteomes" id="UP000249354"/>
    </source>
</evidence>